<evidence type="ECO:0000313" key="2">
    <source>
        <dbReference type="EMBL" id="KAK3049204.1"/>
    </source>
</evidence>
<keyword evidence="3" id="KW-1185">Reference proteome</keyword>
<sequence>MSLDCTNAPPTTPTDAGVAGAGVLLAFIITAAIALILSTYIILGEFRSAGPITPKIISRKLLGSFSDQQIIEGIGIQAVGLAKMNSMVPYHFFVVWMLALLSTATHLATLLALVQDYKRDWVLRWLRQGFMFVNLGLNVLCGVFVLQSVVKNMSPTLPIGCVLQARVDGVEQIRDNKVISVVGTIAVIAVTVITFVLATWYLHMRRQTWGKVVRTVGVVLLMAMAIGAAVRVVMVSSAFGGGQGVKLSGSSESSWSFGQLLALLILILPFISALEIFRGEIGVSAEQLSDDQQPLNGSELKPLDSRYYYQPNPFAGGTTKAFRR</sequence>
<dbReference type="AlphaFoldDB" id="A0AAJ0G5M2"/>
<protein>
    <submittedName>
        <fullName evidence="2">Uncharacterized protein</fullName>
    </submittedName>
</protein>
<reference evidence="2" key="1">
    <citation type="submission" date="2023-04" db="EMBL/GenBank/DDBJ databases">
        <title>Black Yeasts Isolated from many extreme environments.</title>
        <authorList>
            <person name="Coleine C."/>
            <person name="Stajich J.E."/>
            <person name="Selbmann L."/>
        </authorList>
    </citation>
    <scope>NUCLEOTIDE SEQUENCE</scope>
    <source>
        <strain evidence="2">CCFEE 5312</strain>
    </source>
</reference>
<keyword evidence="1" id="KW-0472">Membrane</keyword>
<feature type="transmembrane region" description="Helical" evidence="1">
    <location>
        <begin position="254"/>
        <end position="277"/>
    </location>
</feature>
<evidence type="ECO:0000313" key="3">
    <source>
        <dbReference type="Proteomes" id="UP001271007"/>
    </source>
</evidence>
<proteinExistence type="predicted"/>
<keyword evidence="1" id="KW-1133">Transmembrane helix</keyword>
<feature type="transmembrane region" description="Helical" evidence="1">
    <location>
        <begin position="178"/>
        <end position="200"/>
    </location>
</feature>
<feature type="transmembrane region" description="Helical" evidence="1">
    <location>
        <begin position="125"/>
        <end position="146"/>
    </location>
</feature>
<gene>
    <name evidence="2" type="ORF">LTR09_009382</name>
</gene>
<evidence type="ECO:0000256" key="1">
    <source>
        <dbReference type="SAM" id="Phobius"/>
    </source>
</evidence>
<dbReference type="Proteomes" id="UP001271007">
    <property type="component" value="Unassembled WGS sequence"/>
</dbReference>
<dbReference type="PANTHER" id="PTHR37577">
    <property type="entry name" value="INTEGRAL MEMBRANE PROTEIN"/>
    <property type="match status" value="1"/>
</dbReference>
<comment type="caution">
    <text evidence="2">The sequence shown here is derived from an EMBL/GenBank/DDBJ whole genome shotgun (WGS) entry which is preliminary data.</text>
</comment>
<feature type="transmembrane region" description="Helical" evidence="1">
    <location>
        <begin position="90"/>
        <end position="113"/>
    </location>
</feature>
<feature type="transmembrane region" description="Helical" evidence="1">
    <location>
        <begin position="212"/>
        <end position="234"/>
    </location>
</feature>
<accession>A0AAJ0G5M2</accession>
<dbReference type="EMBL" id="JAWDJX010000041">
    <property type="protein sequence ID" value="KAK3049204.1"/>
    <property type="molecule type" value="Genomic_DNA"/>
</dbReference>
<dbReference type="PANTHER" id="PTHR37577:SF1">
    <property type="entry name" value="INTEGRAL MEMBRANE PROTEIN"/>
    <property type="match status" value="1"/>
</dbReference>
<keyword evidence="1" id="KW-0812">Transmembrane</keyword>
<feature type="transmembrane region" description="Helical" evidence="1">
    <location>
        <begin position="21"/>
        <end position="43"/>
    </location>
</feature>
<name>A0AAJ0G5M2_9PEZI</name>
<organism evidence="2 3">
    <name type="scientific">Extremus antarcticus</name>
    <dbReference type="NCBI Taxonomy" id="702011"/>
    <lineage>
        <taxon>Eukaryota</taxon>
        <taxon>Fungi</taxon>
        <taxon>Dikarya</taxon>
        <taxon>Ascomycota</taxon>
        <taxon>Pezizomycotina</taxon>
        <taxon>Dothideomycetes</taxon>
        <taxon>Dothideomycetidae</taxon>
        <taxon>Mycosphaerellales</taxon>
        <taxon>Extremaceae</taxon>
        <taxon>Extremus</taxon>
    </lineage>
</organism>
<dbReference type="InterPro" id="IPR053018">
    <property type="entry name" value="Elsinochrome_Biosynth-Asso"/>
</dbReference>